<dbReference type="EMBL" id="CAJPIJ010000058">
    <property type="protein sequence ID" value="CAG1964779.1"/>
    <property type="molecule type" value="Genomic_DNA"/>
</dbReference>
<dbReference type="GO" id="GO:0016491">
    <property type="term" value="F:oxidoreductase activity"/>
    <property type="evidence" value="ECO:0007669"/>
    <property type="project" value="UniProtKB-KW"/>
</dbReference>
<name>A0A9N8R7F8_GIBZA</name>
<dbReference type="Pfam" id="PF00106">
    <property type="entry name" value="adh_short"/>
    <property type="match status" value="1"/>
</dbReference>
<proteinExistence type="predicted"/>
<sequence>MPTFTDVTQFLDGQIFGRTTLPDVDLSGRTIIVTGANTGLGLEAAKHIAKFKASKLILACQNIEKASKAASIIYDETKFWELDLAKYESTVSFAKRLSKDLSRLDGFLANAGVEVKEFELADNLELVRSKKKTLPELVLMPLIGWSAEYGSRTLVYALTAGNETHCCYISESQIKQESSFIQSEKGRDLEEGLWDNLIERLGEIEPDVLKAAGI</sequence>
<accession>A0A9N8R7F8</accession>
<dbReference type="PANTHER" id="PTHR43157">
    <property type="entry name" value="PHOSPHATIDYLINOSITOL-GLYCAN BIOSYNTHESIS CLASS F PROTEIN-RELATED"/>
    <property type="match status" value="1"/>
</dbReference>
<dbReference type="AlphaFoldDB" id="A0A9N8R7F8"/>
<protein>
    <recommendedName>
        <fullName evidence="4">NAD(P)-binding protein</fullName>
    </recommendedName>
</protein>
<evidence type="ECO:0000313" key="3">
    <source>
        <dbReference type="Proteomes" id="UP000746612"/>
    </source>
</evidence>
<evidence type="ECO:0000256" key="1">
    <source>
        <dbReference type="ARBA" id="ARBA00023002"/>
    </source>
</evidence>
<dbReference type="InterPro" id="IPR036291">
    <property type="entry name" value="NAD(P)-bd_dom_sf"/>
</dbReference>
<reference evidence="2" key="1">
    <citation type="submission" date="2021-03" db="EMBL/GenBank/DDBJ databases">
        <authorList>
            <person name="Alouane T."/>
            <person name="Langin T."/>
            <person name="Bonhomme L."/>
        </authorList>
    </citation>
    <scope>NUCLEOTIDE SEQUENCE</scope>
    <source>
        <strain evidence="2">MDC_Fg202</strain>
    </source>
</reference>
<dbReference type="SUPFAM" id="SSF51735">
    <property type="entry name" value="NAD(P)-binding Rossmann-fold domains"/>
    <property type="match status" value="1"/>
</dbReference>
<evidence type="ECO:0000313" key="2">
    <source>
        <dbReference type="EMBL" id="CAG1964779.1"/>
    </source>
</evidence>
<keyword evidence="1" id="KW-0560">Oxidoreductase</keyword>
<organism evidence="2 3">
    <name type="scientific">Gibberella zeae</name>
    <name type="common">Wheat head blight fungus</name>
    <name type="synonym">Fusarium graminearum</name>
    <dbReference type="NCBI Taxonomy" id="5518"/>
    <lineage>
        <taxon>Eukaryota</taxon>
        <taxon>Fungi</taxon>
        <taxon>Dikarya</taxon>
        <taxon>Ascomycota</taxon>
        <taxon>Pezizomycotina</taxon>
        <taxon>Sordariomycetes</taxon>
        <taxon>Hypocreomycetidae</taxon>
        <taxon>Hypocreales</taxon>
        <taxon>Nectriaceae</taxon>
        <taxon>Fusarium</taxon>
    </lineage>
</organism>
<dbReference type="Gene3D" id="3.40.50.720">
    <property type="entry name" value="NAD(P)-binding Rossmann-like Domain"/>
    <property type="match status" value="1"/>
</dbReference>
<dbReference type="PANTHER" id="PTHR43157:SF31">
    <property type="entry name" value="PHOSPHATIDYLINOSITOL-GLYCAN BIOSYNTHESIS CLASS F PROTEIN"/>
    <property type="match status" value="1"/>
</dbReference>
<evidence type="ECO:0008006" key="4">
    <source>
        <dbReference type="Google" id="ProtNLM"/>
    </source>
</evidence>
<comment type="caution">
    <text evidence="2">The sequence shown here is derived from an EMBL/GenBank/DDBJ whole genome shotgun (WGS) entry which is preliminary data.</text>
</comment>
<dbReference type="Proteomes" id="UP000746612">
    <property type="component" value="Unassembled WGS sequence"/>
</dbReference>
<dbReference type="InterPro" id="IPR002347">
    <property type="entry name" value="SDR_fam"/>
</dbReference>
<gene>
    <name evidence="2" type="ORF">MDCFG202_LOCUS25312</name>
</gene>